<name>A0A2N9EV19_FAGSY</name>
<proteinExistence type="predicted"/>
<sequence length="162" mass="17301">MALFASISTPPLSISVSIRPLNNRGRFSYPFASLSSSSSPSSSSSSSPSSSSSSESKASPSSETILSSTTTTTSSSKPFAVDPSRSTPNSNLNYALANPNGSSPVVRFVRNAESTIERVLKMYGDKGARSGLLRVVFILERHIKFTGQAASKGFIQDRWFYD</sequence>
<gene>
    <name evidence="2" type="ORF">FSB_LOCUS6557</name>
</gene>
<dbReference type="AlphaFoldDB" id="A0A2N9EV19"/>
<protein>
    <submittedName>
        <fullName evidence="2">Uncharacterized protein</fullName>
    </submittedName>
</protein>
<evidence type="ECO:0000313" key="2">
    <source>
        <dbReference type="EMBL" id="SPC78675.1"/>
    </source>
</evidence>
<feature type="region of interest" description="Disordered" evidence="1">
    <location>
        <begin position="32"/>
        <end position="98"/>
    </location>
</feature>
<evidence type="ECO:0000256" key="1">
    <source>
        <dbReference type="SAM" id="MobiDB-lite"/>
    </source>
</evidence>
<dbReference type="EMBL" id="OIVN01000342">
    <property type="protein sequence ID" value="SPC78675.1"/>
    <property type="molecule type" value="Genomic_DNA"/>
</dbReference>
<accession>A0A2N9EV19</accession>
<organism evidence="2">
    <name type="scientific">Fagus sylvatica</name>
    <name type="common">Beechnut</name>
    <dbReference type="NCBI Taxonomy" id="28930"/>
    <lineage>
        <taxon>Eukaryota</taxon>
        <taxon>Viridiplantae</taxon>
        <taxon>Streptophyta</taxon>
        <taxon>Embryophyta</taxon>
        <taxon>Tracheophyta</taxon>
        <taxon>Spermatophyta</taxon>
        <taxon>Magnoliopsida</taxon>
        <taxon>eudicotyledons</taxon>
        <taxon>Gunneridae</taxon>
        <taxon>Pentapetalae</taxon>
        <taxon>rosids</taxon>
        <taxon>fabids</taxon>
        <taxon>Fagales</taxon>
        <taxon>Fagaceae</taxon>
        <taxon>Fagus</taxon>
    </lineage>
</organism>
<feature type="compositionally biased region" description="Low complexity" evidence="1">
    <location>
        <begin position="33"/>
        <end position="76"/>
    </location>
</feature>
<feature type="compositionally biased region" description="Polar residues" evidence="1">
    <location>
        <begin position="84"/>
        <end position="98"/>
    </location>
</feature>
<reference evidence="2" key="1">
    <citation type="submission" date="2018-02" db="EMBL/GenBank/DDBJ databases">
        <authorList>
            <person name="Cohen D.B."/>
            <person name="Kent A.D."/>
        </authorList>
    </citation>
    <scope>NUCLEOTIDE SEQUENCE</scope>
</reference>